<organism evidence="1 2">
    <name type="scientific">Dreissena polymorpha</name>
    <name type="common">Zebra mussel</name>
    <name type="synonym">Mytilus polymorpha</name>
    <dbReference type="NCBI Taxonomy" id="45954"/>
    <lineage>
        <taxon>Eukaryota</taxon>
        <taxon>Metazoa</taxon>
        <taxon>Spiralia</taxon>
        <taxon>Lophotrochozoa</taxon>
        <taxon>Mollusca</taxon>
        <taxon>Bivalvia</taxon>
        <taxon>Autobranchia</taxon>
        <taxon>Heteroconchia</taxon>
        <taxon>Euheterodonta</taxon>
        <taxon>Imparidentia</taxon>
        <taxon>Neoheterodontei</taxon>
        <taxon>Myida</taxon>
        <taxon>Dreissenoidea</taxon>
        <taxon>Dreissenidae</taxon>
        <taxon>Dreissena</taxon>
    </lineage>
</organism>
<evidence type="ECO:0000313" key="2">
    <source>
        <dbReference type="Proteomes" id="UP000828390"/>
    </source>
</evidence>
<evidence type="ECO:0000313" key="1">
    <source>
        <dbReference type="EMBL" id="KAH3839495.1"/>
    </source>
</evidence>
<accession>A0A9D4KGJ7</accession>
<reference evidence="1" key="2">
    <citation type="submission" date="2020-11" db="EMBL/GenBank/DDBJ databases">
        <authorList>
            <person name="McCartney M.A."/>
            <person name="Auch B."/>
            <person name="Kono T."/>
            <person name="Mallez S."/>
            <person name="Becker A."/>
            <person name="Gohl D.M."/>
            <person name="Silverstein K.A.T."/>
            <person name="Koren S."/>
            <person name="Bechman K.B."/>
            <person name="Herman A."/>
            <person name="Abrahante J.E."/>
            <person name="Garbe J."/>
        </authorList>
    </citation>
    <scope>NUCLEOTIDE SEQUENCE</scope>
    <source>
        <strain evidence="1">Duluth1</strain>
        <tissue evidence="1">Whole animal</tissue>
    </source>
</reference>
<sequence length="74" mass="8545">MCGCCALRPKRGVSGVSSRIQKTPRFQRHPWLVSWPDLELGCYGLDEICLFVSEFIYRSYWPLHEVFAARPGAR</sequence>
<protein>
    <submittedName>
        <fullName evidence="1">Uncharacterized protein</fullName>
    </submittedName>
</protein>
<dbReference type="EMBL" id="JAIWYP010000004">
    <property type="protein sequence ID" value="KAH3839495.1"/>
    <property type="molecule type" value="Genomic_DNA"/>
</dbReference>
<comment type="caution">
    <text evidence="1">The sequence shown here is derived from an EMBL/GenBank/DDBJ whole genome shotgun (WGS) entry which is preliminary data.</text>
</comment>
<gene>
    <name evidence="1" type="ORF">DPMN_112926</name>
</gene>
<dbReference type="Proteomes" id="UP000828390">
    <property type="component" value="Unassembled WGS sequence"/>
</dbReference>
<reference evidence="1" key="1">
    <citation type="journal article" date="2019" name="bioRxiv">
        <title>The Genome of the Zebra Mussel, Dreissena polymorpha: A Resource for Invasive Species Research.</title>
        <authorList>
            <person name="McCartney M.A."/>
            <person name="Auch B."/>
            <person name="Kono T."/>
            <person name="Mallez S."/>
            <person name="Zhang Y."/>
            <person name="Obille A."/>
            <person name="Becker A."/>
            <person name="Abrahante J.E."/>
            <person name="Garbe J."/>
            <person name="Badalamenti J.P."/>
            <person name="Herman A."/>
            <person name="Mangelson H."/>
            <person name="Liachko I."/>
            <person name="Sullivan S."/>
            <person name="Sone E.D."/>
            <person name="Koren S."/>
            <person name="Silverstein K.A.T."/>
            <person name="Beckman K.B."/>
            <person name="Gohl D.M."/>
        </authorList>
    </citation>
    <scope>NUCLEOTIDE SEQUENCE</scope>
    <source>
        <strain evidence="1">Duluth1</strain>
        <tissue evidence="1">Whole animal</tissue>
    </source>
</reference>
<keyword evidence="2" id="KW-1185">Reference proteome</keyword>
<proteinExistence type="predicted"/>
<dbReference type="AlphaFoldDB" id="A0A9D4KGJ7"/>
<name>A0A9D4KGJ7_DREPO</name>